<accession>A0A3N7HX65</accession>
<evidence type="ECO:0000259" key="1">
    <source>
        <dbReference type="Pfam" id="PF00144"/>
    </source>
</evidence>
<dbReference type="RefSeq" id="WP_124538706.1">
    <property type="nucleotide sequence ID" value="NZ_QUSW01000001.1"/>
</dbReference>
<reference evidence="2 3" key="2">
    <citation type="submission" date="2018-12" db="EMBL/GenBank/DDBJ databases">
        <title>Rhizobacter gummiphilus sp. nov., a rubber-degrading bacterium isolated from the soil of a botanical garden in Japan.</title>
        <authorList>
            <person name="Shunsuke S.S."/>
        </authorList>
    </citation>
    <scope>NUCLEOTIDE SEQUENCE [LARGE SCALE GENOMIC DNA]</scope>
    <source>
        <strain evidence="2 3">S-16</strain>
    </source>
</reference>
<dbReference type="InterPro" id="IPR012338">
    <property type="entry name" value="Beta-lactam/transpept-like"/>
</dbReference>
<dbReference type="Gene3D" id="3.40.710.10">
    <property type="entry name" value="DD-peptidase/beta-lactamase superfamily"/>
    <property type="match status" value="1"/>
</dbReference>
<gene>
    <name evidence="2" type="ORF">DZC73_03020</name>
</gene>
<dbReference type="SUPFAM" id="SSF56601">
    <property type="entry name" value="beta-lactamase/transpeptidase-like"/>
    <property type="match status" value="1"/>
</dbReference>
<dbReference type="InterPro" id="IPR001466">
    <property type="entry name" value="Beta-lactam-related"/>
</dbReference>
<proteinExistence type="predicted"/>
<protein>
    <submittedName>
        <fullName evidence="2">Class A beta-lactamase-related serine hydrolase</fullName>
    </submittedName>
</protein>
<dbReference type="GO" id="GO:0016787">
    <property type="term" value="F:hydrolase activity"/>
    <property type="evidence" value="ECO:0007669"/>
    <property type="project" value="UniProtKB-KW"/>
</dbReference>
<sequence length="402" mass="44146">MAPTTFSRARLIRMRDTLSGHVERGQVPGLVSLVSRRGEVHVNAMGSLALHGEPVRRDSIFRISSMSKAVTAVAAMILVEECELRLDDPVEQWLPELANRRVLRRFDSPLDDTVPARRSITVRDLLTFRLGMGLGLAPPGSTPIQQAMQEMQLGQGLPAPARVVALEEWIRRLGMLPLMHQPGERWMYHTGSDVLGVLIDRAADQPFEAFLRERIFEPLGMKDTGFFVPDSKIDRFATSYLTDATTGALSLHDEAEGGQWSRRPAFAGGGEGLVSTADDFLAFSLMLMNKGRHGANRILSRSSVEAMVTDQLTLEQKAATAWPGGYFDNHGWGFGVGVCTRRTDPAEPEGCFGWDGGLGTAWRCDPQEDLVTVLMTQAVWASPAVPAVVQDFRTLAYAAIDD</sequence>
<evidence type="ECO:0000313" key="3">
    <source>
        <dbReference type="Proteomes" id="UP000267464"/>
    </source>
</evidence>
<comment type="caution">
    <text evidence="2">The sequence shown here is derived from an EMBL/GenBank/DDBJ whole genome shotgun (WGS) entry which is preliminary data.</text>
</comment>
<dbReference type="InterPro" id="IPR050789">
    <property type="entry name" value="Diverse_Enzym_Activities"/>
</dbReference>
<keyword evidence="3" id="KW-1185">Reference proteome</keyword>
<organism evidence="2 3">
    <name type="scientific">Piscinibacter terrae</name>
    <dbReference type="NCBI Taxonomy" id="2496871"/>
    <lineage>
        <taxon>Bacteria</taxon>
        <taxon>Pseudomonadati</taxon>
        <taxon>Pseudomonadota</taxon>
        <taxon>Betaproteobacteria</taxon>
        <taxon>Burkholderiales</taxon>
        <taxon>Sphaerotilaceae</taxon>
        <taxon>Piscinibacter</taxon>
    </lineage>
</organism>
<name>A0A3N7HX65_9BURK</name>
<dbReference type="OrthoDB" id="9801061at2"/>
<feature type="domain" description="Beta-lactamase-related" evidence="1">
    <location>
        <begin position="15"/>
        <end position="378"/>
    </location>
</feature>
<dbReference type="EMBL" id="QUSW01000001">
    <property type="protein sequence ID" value="RQP26036.1"/>
    <property type="molecule type" value="Genomic_DNA"/>
</dbReference>
<reference evidence="2 3" key="1">
    <citation type="submission" date="2018-08" db="EMBL/GenBank/DDBJ databases">
        <authorList>
            <person name="Khan S.A."/>
            <person name="Jeon C.O."/>
            <person name="Chun B.H."/>
            <person name="Jeong S.E."/>
        </authorList>
    </citation>
    <scope>NUCLEOTIDE SEQUENCE [LARGE SCALE GENOMIC DNA]</scope>
    <source>
        <strain evidence="2 3">S-16</strain>
    </source>
</reference>
<keyword evidence="2" id="KW-0378">Hydrolase</keyword>
<evidence type="ECO:0000313" key="2">
    <source>
        <dbReference type="EMBL" id="RQP26036.1"/>
    </source>
</evidence>
<dbReference type="PANTHER" id="PTHR43283:SF3">
    <property type="entry name" value="BETA-LACTAMASE FAMILY PROTEIN (AFU_ORTHOLOGUE AFUA_5G07500)"/>
    <property type="match status" value="1"/>
</dbReference>
<dbReference type="PANTHER" id="PTHR43283">
    <property type="entry name" value="BETA-LACTAMASE-RELATED"/>
    <property type="match status" value="1"/>
</dbReference>
<dbReference type="Proteomes" id="UP000267464">
    <property type="component" value="Unassembled WGS sequence"/>
</dbReference>
<dbReference type="AlphaFoldDB" id="A0A3N7HX65"/>
<dbReference type="Pfam" id="PF00144">
    <property type="entry name" value="Beta-lactamase"/>
    <property type="match status" value="1"/>
</dbReference>